<name>A0A2T0TPT2_9MICO</name>
<dbReference type="AlphaFoldDB" id="A0A2T0TPT2"/>
<evidence type="ECO:0000313" key="1">
    <source>
        <dbReference type="EMBL" id="PRY47639.1"/>
    </source>
</evidence>
<protein>
    <submittedName>
        <fullName evidence="1">Uncharacterized protein</fullName>
    </submittedName>
</protein>
<organism evidence="1 2">
    <name type="scientific">Knoellia remsis</name>
    <dbReference type="NCBI Taxonomy" id="407159"/>
    <lineage>
        <taxon>Bacteria</taxon>
        <taxon>Bacillati</taxon>
        <taxon>Actinomycetota</taxon>
        <taxon>Actinomycetes</taxon>
        <taxon>Micrococcales</taxon>
        <taxon>Intrasporangiaceae</taxon>
        <taxon>Knoellia</taxon>
    </lineage>
</organism>
<dbReference type="EMBL" id="PVTI01000062">
    <property type="protein sequence ID" value="PRY47639.1"/>
    <property type="molecule type" value="Genomic_DNA"/>
</dbReference>
<evidence type="ECO:0000313" key="2">
    <source>
        <dbReference type="Proteomes" id="UP000237822"/>
    </source>
</evidence>
<accession>A0A2T0TPT2</accession>
<reference evidence="1 2" key="1">
    <citation type="submission" date="2018-03" db="EMBL/GenBank/DDBJ databases">
        <title>Genomic Encyclopedia of Archaeal and Bacterial Type Strains, Phase II (KMG-II): from individual species to whole genera.</title>
        <authorList>
            <person name="Goeker M."/>
        </authorList>
    </citation>
    <scope>NUCLEOTIDE SEQUENCE [LARGE SCALE GENOMIC DNA]</scope>
    <source>
        <strain evidence="1 2">ATCC BAA-1496</strain>
    </source>
</reference>
<proteinExistence type="predicted"/>
<gene>
    <name evidence="1" type="ORF">BCF74_1621</name>
</gene>
<dbReference type="Proteomes" id="UP000237822">
    <property type="component" value="Unassembled WGS sequence"/>
</dbReference>
<keyword evidence="2" id="KW-1185">Reference proteome</keyword>
<comment type="caution">
    <text evidence="1">The sequence shown here is derived from an EMBL/GenBank/DDBJ whole genome shotgun (WGS) entry which is preliminary data.</text>
</comment>
<sequence length="86" mass="9177">MAPGCAQGACSVLGDSRRTRARARAGARHRASTSPSIRGLGPEALVGALVVELLLHDAGRERGDGDEEQLLHEGHQPWLGDRWGWA</sequence>